<evidence type="ECO:0000313" key="3">
    <source>
        <dbReference type="Proteomes" id="UP001144805"/>
    </source>
</evidence>
<proteinExistence type="predicted"/>
<dbReference type="RefSeq" id="WP_266338612.1">
    <property type="nucleotide sequence ID" value="NZ_JAPKNK010000003.1"/>
</dbReference>
<dbReference type="Proteomes" id="UP001144805">
    <property type="component" value="Unassembled WGS sequence"/>
</dbReference>
<dbReference type="InterPro" id="IPR019627">
    <property type="entry name" value="YAcAr"/>
</dbReference>
<organism evidence="2 3">
    <name type="scientific">Kaistia nematophila</name>
    <dbReference type="NCBI Taxonomy" id="2994654"/>
    <lineage>
        <taxon>Bacteria</taxon>
        <taxon>Pseudomonadati</taxon>
        <taxon>Pseudomonadota</taxon>
        <taxon>Alphaproteobacteria</taxon>
        <taxon>Hyphomicrobiales</taxon>
        <taxon>Kaistiaceae</taxon>
        <taxon>Kaistia</taxon>
    </lineage>
</organism>
<name>A0A9X3E1F8_9HYPH</name>
<accession>A0A9X3E1F8</accession>
<feature type="domain" description="YspA cpYpsA-related SLOG" evidence="1">
    <location>
        <begin position="1"/>
        <end position="64"/>
    </location>
</feature>
<comment type="caution">
    <text evidence="2">The sequence shown here is derived from an EMBL/GenBank/DDBJ whole genome shotgun (WGS) entry which is preliminary data.</text>
</comment>
<protein>
    <submittedName>
        <fullName evidence="2">DUF2493 domain-containing protein</fullName>
    </submittedName>
</protein>
<sequence length="111" mass="12245">MRVLVCGGRDFRDRAAMARALDPLRNKMSALMSGGAPGADTMAWDWGWTNHFPCERYMADWKTHGRAAGPIRNQRMIDEGKPDLVIAFPGGRGTADMIRRAKAAGIEVREG</sequence>
<gene>
    <name evidence="2" type="ORF">OSH07_10655</name>
</gene>
<evidence type="ECO:0000313" key="2">
    <source>
        <dbReference type="EMBL" id="MCX5569652.1"/>
    </source>
</evidence>
<evidence type="ECO:0000259" key="1">
    <source>
        <dbReference type="Pfam" id="PF10686"/>
    </source>
</evidence>
<dbReference type="AlphaFoldDB" id="A0A9X3E1F8"/>
<dbReference type="EMBL" id="JAPKNK010000003">
    <property type="protein sequence ID" value="MCX5569652.1"/>
    <property type="molecule type" value="Genomic_DNA"/>
</dbReference>
<dbReference type="Pfam" id="PF10686">
    <property type="entry name" value="YAcAr"/>
    <property type="match status" value="1"/>
</dbReference>
<dbReference type="SUPFAM" id="SSF102405">
    <property type="entry name" value="MCP/YpsA-like"/>
    <property type="match status" value="1"/>
</dbReference>
<keyword evidence="3" id="KW-1185">Reference proteome</keyword>
<reference evidence="2" key="1">
    <citation type="submission" date="2022-11" db="EMBL/GenBank/DDBJ databases">
        <title>Biodiversity and phylogenetic relationships of bacteria.</title>
        <authorList>
            <person name="Machado R.A.R."/>
            <person name="Bhat A."/>
            <person name="Loulou A."/>
            <person name="Kallel S."/>
        </authorList>
    </citation>
    <scope>NUCLEOTIDE SEQUENCE</scope>
    <source>
        <strain evidence="2">K-TC2</strain>
    </source>
</reference>